<dbReference type="PANTHER" id="PTHR34473">
    <property type="entry name" value="UPF0699 TRANSMEMBRANE PROTEIN YDBS"/>
    <property type="match status" value="1"/>
</dbReference>
<dbReference type="OrthoDB" id="301911at2157"/>
<feature type="transmembrane region" description="Helical" evidence="1">
    <location>
        <begin position="42"/>
        <end position="61"/>
    </location>
</feature>
<keyword evidence="1" id="KW-0812">Transmembrane</keyword>
<keyword evidence="1" id="KW-1133">Transmembrane helix</keyword>
<evidence type="ECO:0000313" key="3">
    <source>
        <dbReference type="EMBL" id="SDE76401.1"/>
    </source>
</evidence>
<dbReference type="PANTHER" id="PTHR34473:SF3">
    <property type="entry name" value="TRANSMEMBRANE PROTEIN-RELATED"/>
    <property type="match status" value="1"/>
</dbReference>
<organism evidence="3 4">
    <name type="scientific">Halorientalis regularis</name>
    <dbReference type="NCBI Taxonomy" id="660518"/>
    <lineage>
        <taxon>Archaea</taxon>
        <taxon>Methanobacteriati</taxon>
        <taxon>Methanobacteriota</taxon>
        <taxon>Stenosarchaea group</taxon>
        <taxon>Halobacteria</taxon>
        <taxon>Halobacteriales</taxon>
        <taxon>Haloarculaceae</taxon>
        <taxon>Halorientalis</taxon>
    </lineage>
</organism>
<dbReference type="STRING" id="660518.SAMN05216218_101235"/>
<keyword evidence="1" id="KW-0472">Membrane</keyword>
<feature type="transmembrane region" description="Helical" evidence="1">
    <location>
        <begin position="12"/>
        <end position="30"/>
    </location>
</feature>
<dbReference type="InterPro" id="IPR005182">
    <property type="entry name" value="YdbS-like_PH"/>
</dbReference>
<reference evidence="4" key="1">
    <citation type="submission" date="2016-10" db="EMBL/GenBank/DDBJ databases">
        <authorList>
            <person name="Varghese N."/>
            <person name="Submissions S."/>
        </authorList>
    </citation>
    <scope>NUCLEOTIDE SEQUENCE [LARGE SCALE GENOMIC DNA]</scope>
    <source>
        <strain evidence="4">IBRC-M 10760</strain>
    </source>
</reference>
<dbReference type="Proteomes" id="UP000199076">
    <property type="component" value="Unassembled WGS sequence"/>
</dbReference>
<proteinExistence type="predicted"/>
<gene>
    <name evidence="3" type="ORF">SAMN05216218_101235</name>
</gene>
<dbReference type="EMBL" id="FNBK01000001">
    <property type="protein sequence ID" value="SDE76401.1"/>
    <property type="molecule type" value="Genomic_DNA"/>
</dbReference>
<name>A0A1G7FKF3_9EURY</name>
<dbReference type="AlphaFoldDB" id="A0A1G7FKF3"/>
<evidence type="ECO:0000259" key="2">
    <source>
        <dbReference type="Pfam" id="PF03703"/>
    </source>
</evidence>
<evidence type="ECO:0000313" key="4">
    <source>
        <dbReference type="Proteomes" id="UP000199076"/>
    </source>
</evidence>
<keyword evidence="4" id="KW-1185">Reference proteome</keyword>
<dbReference type="Pfam" id="PF03703">
    <property type="entry name" value="bPH_2"/>
    <property type="match status" value="1"/>
</dbReference>
<feature type="domain" description="YdbS-like PH" evidence="2">
    <location>
        <begin position="61"/>
        <end position="140"/>
    </location>
</feature>
<accession>A0A1G7FKF3</accession>
<evidence type="ECO:0000256" key="1">
    <source>
        <dbReference type="SAM" id="Phobius"/>
    </source>
</evidence>
<dbReference type="RefSeq" id="WP_092686825.1">
    <property type="nucleotide sequence ID" value="NZ_FNBK01000001.1"/>
</dbReference>
<sequence length="153" mass="16765">MNALQSRVRVRWGIVALVVVAILGAIVYAIDRFVLEFSPLLGPGFAVVLALLAAAYIQALYRSWGYRLDDDALELERGVITNVETAVPYVRVQHVDTQRGPLDRLLGLGQVVVYTAGSRGADVTIPGLKPDQARDLRNRLRDLAIESEPEDGV</sequence>
<protein>
    <recommendedName>
        <fullName evidence="2">YdbS-like PH domain-containing protein</fullName>
    </recommendedName>
</protein>